<dbReference type="AlphaFoldDB" id="A0A915I3L1"/>
<reference evidence="2" key="1">
    <citation type="submission" date="2022-11" db="UniProtKB">
        <authorList>
            <consortium name="WormBaseParasite"/>
        </authorList>
    </citation>
    <scope>IDENTIFICATION</scope>
</reference>
<dbReference type="Proteomes" id="UP000887565">
    <property type="component" value="Unplaced"/>
</dbReference>
<evidence type="ECO:0000313" key="1">
    <source>
        <dbReference type="Proteomes" id="UP000887565"/>
    </source>
</evidence>
<accession>A0A915I3L1</accession>
<proteinExistence type="predicted"/>
<keyword evidence="1" id="KW-1185">Reference proteome</keyword>
<sequence>MRQKKTKYQQRCDDEIDEVKNKEFDEKDQEVQMCMCDDTDLCNHKILKDKSRHEKTPLVTCKCNECGHHVTTCVGEYCTYSTNKDGGDVTQGCSNRSLPLIERKGIGACMSPAMSPSFVRTKLFCDCNFKHEAEFELRSIMK</sequence>
<name>A0A915I3L1_ROMCU</name>
<organism evidence="1 2">
    <name type="scientific">Romanomermis culicivorax</name>
    <name type="common">Nematode worm</name>
    <dbReference type="NCBI Taxonomy" id="13658"/>
    <lineage>
        <taxon>Eukaryota</taxon>
        <taxon>Metazoa</taxon>
        <taxon>Ecdysozoa</taxon>
        <taxon>Nematoda</taxon>
        <taxon>Enoplea</taxon>
        <taxon>Dorylaimia</taxon>
        <taxon>Mermithida</taxon>
        <taxon>Mermithoidea</taxon>
        <taxon>Mermithidae</taxon>
        <taxon>Romanomermis</taxon>
    </lineage>
</organism>
<dbReference type="WBParaSite" id="nRc.2.0.1.t08722-RA">
    <property type="protein sequence ID" value="nRc.2.0.1.t08722-RA"/>
    <property type="gene ID" value="nRc.2.0.1.g08722"/>
</dbReference>
<protein>
    <submittedName>
        <fullName evidence="2">Uncharacterized protein</fullName>
    </submittedName>
</protein>
<evidence type="ECO:0000313" key="2">
    <source>
        <dbReference type="WBParaSite" id="nRc.2.0.1.t08722-RA"/>
    </source>
</evidence>